<keyword evidence="7" id="KW-1185">Reference proteome</keyword>
<dbReference type="Pfam" id="PF02298">
    <property type="entry name" value="Cu_bind_like"/>
    <property type="match status" value="1"/>
</dbReference>
<dbReference type="OrthoDB" id="2015260at2759"/>
<dbReference type="eggNOG" id="ENOG502S9FB">
    <property type="taxonomic scope" value="Eukaryota"/>
</dbReference>
<keyword evidence="2" id="KW-0325">Glycoprotein</keyword>
<dbReference type="SUPFAM" id="SSF49503">
    <property type="entry name" value="Cupredoxins"/>
    <property type="match status" value="1"/>
</dbReference>
<accession>W9SB29</accession>
<feature type="chain" id="PRO_5004931913" evidence="4">
    <location>
        <begin position="21"/>
        <end position="166"/>
    </location>
</feature>
<sequence length="166" mass="17680">MGLMGCLLIITVALLKGATAESYVVGDSLGWTVPPNTSFYSDWTNSKTFHIGDEVLFNWTGTLDHNVAEVSTLAEYENCTKPGIVYLSGYTANLIANGSRFFLCTVDNHCELGMKMIVTVGSPTNTSSTLAAPPPSDSSYSAPSLTFAGALVSVFSLIVVSLFNYV</sequence>
<dbReference type="Gene3D" id="2.60.40.420">
    <property type="entry name" value="Cupredoxins - blue copper proteins"/>
    <property type="match status" value="1"/>
</dbReference>
<reference evidence="7" key="1">
    <citation type="submission" date="2013-01" db="EMBL/GenBank/DDBJ databases">
        <title>Draft Genome Sequence of a Mulberry Tree, Morus notabilis C.K. Schneid.</title>
        <authorList>
            <person name="He N."/>
            <person name="Zhao S."/>
        </authorList>
    </citation>
    <scope>NUCLEOTIDE SEQUENCE</scope>
</reference>
<keyword evidence="3" id="KW-1133">Transmembrane helix</keyword>
<dbReference type="InterPro" id="IPR008972">
    <property type="entry name" value="Cupredoxin"/>
</dbReference>
<evidence type="ECO:0000313" key="6">
    <source>
        <dbReference type="EMBL" id="EXB96869.1"/>
    </source>
</evidence>
<dbReference type="PANTHER" id="PTHR33021">
    <property type="entry name" value="BLUE COPPER PROTEIN"/>
    <property type="match status" value="1"/>
</dbReference>
<organism evidence="6 7">
    <name type="scientific">Morus notabilis</name>
    <dbReference type="NCBI Taxonomy" id="981085"/>
    <lineage>
        <taxon>Eukaryota</taxon>
        <taxon>Viridiplantae</taxon>
        <taxon>Streptophyta</taxon>
        <taxon>Embryophyta</taxon>
        <taxon>Tracheophyta</taxon>
        <taxon>Spermatophyta</taxon>
        <taxon>Magnoliopsida</taxon>
        <taxon>eudicotyledons</taxon>
        <taxon>Gunneridae</taxon>
        <taxon>Pentapetalae</taxon>
        <taxon>rosids</taxon>
        <taxon>fabids</taxon>
        <taxon>Rosales</taxon>
        <taxon>Moraceae</taxon>
        <taxon>Moreae</taxon>
        <taxon>Morus</taxon>
    </lineage>
</organism>
<dbReference type="AlphaFoldDB" id="W9SB29"/>
<evidence type="ECO:0000256" key="2">
    <source>
        <dbReference type="ARBA" id="ARBA00023180"/>
    </source>
</evidence>
<dbReference type="KEGG" id="mnt:21399682"/>
<feature type="transmembrane region" description="Helical" evidence="3">
    <location>
        <begin position="145"/>
        <end position="165"/>
    </location>
</feature>
<dbReference type="PROSITE" id="PS51485">
    <property type="entry name" value="PHYTOCYANIN"/>
    <property type="match status" value="1"/>
</dbReference>
<keyword evidence="3" id="KW-0812">Transmembrane</keyword>
<dbReference type="STRING" id="981085.W9SB29"/>
<evidence type="ECO:0000256" key="1">
    <source>
        <dbReference type="ARBA" id="ARBA00023157"/>
    </source>
</evidence>
<feature type="domain" description="Phytocyanin" evidence="5">
    <location>
        <begin position="21"/>
        <end position="122"/>
    </location>
</feature>
<feature type="signal peptide" evidence="4">
    <location>
        <begin position="1"/>
        <end position="20"/>
    </location>
</feature>
<protein>
    <submittedName>
        <fullName evidence="6">Blue copper protein</fullName>
    </submittedName>
</protein>
<evidence type="ECO:0000256" key="4">
    <source>
        <dbReference type="SAM" id="SignalP"/>
    </source>
</evidence>
<keyword evidence="3" id="KW-0472">Membrane</keyword>
<dbReference type="EMBL" id="KE345251">
    <property type="protein sequence ID" value="EXB96869.1"/>
    <property type="molecule type" value="Genomic_DNA"/>
</dbReference>
<dbReference type="Proteomes" id="UP000030645">
    <property type="component" value="Unassembled WGS sequence"/>
</dbReference>
<dbReference type="InterPro" id="IPR003245">
    <property type="entry name" value="Phytocyanin_dom"/>
</dbReference>
<dbReference type="GO" id="GO:0005886">
    <property type="term" value="C:plasma membrane"/>
    <property type="evidence" value="ECO:0007669"/>
    <property type="project" value="TreeGrafter"/>
</dbReference>
<keyword evidence="1" id="KW-1015">Disulfide bond</keyword>
<dbReference type="InterPro" id="IPR039391">
    <property type="entry name" value="Phytocyanin-like"/>
</dbReference>
<proteinExistence type="predicted"/>
<evidence type="ECO:0000313" key="7">
    <source>
        <dbReference type="Proteomes" id="UP000030645"/>
    </source>
</evidence>
<dbReference type="FunFam" id="2.60.40.420:FF:000034">
    <property type="entry name" value="Cupredoxin superfamily protein"/>
    <property type="match status" value="1"/>
</dbReference>
<dbReference type="PANTHER" id="PTHR33021:SF522">
    <property type="entry name" value="PHYTOCYANIN DOMAIN-CONTAINING PROTEIN"/>
    <property type="match status" value="1"/>
</dbReference>
<dbReference type="GO" id="GO:0009055">
    <property type="term" value="F:electron transfer activity"/>
    <property type="evidence" value="ECO:0007669"/>
    <property type="project" value="InterPro"/>
</dbReference>
<name>W9SB29_9ROSA</name>
<evidence type="ECO:0000256" key="3">
    <source>
        <dbReference type="SAM" id="Phobius"/>
    </source>
</evidence>
<keyword evidence="4" id="KW-0732">Signal</keyword>
<evidence type="ECO:0000259" key="5">
    <source>
        <dbReference type="PROSITE" id="PS51485"/>
    </source>
</evidence>
<gene>
    <name evidence="6" type="ORF">L484_016643</name>
</gene>